<dbReference type="InterPro" id="IPR006690">
    <property type="entry name" value="OMPA-like_CS"/>
</dbReference>
<keyword evidence="2 4" id="KW-0472">Membrane</keyword>
<reference evidence="7 8" key="1">
    <citation type="submission" date="2020-02" db="EMBL/GenBank/DDBJ databases">
        <title>Nitrogenibacter mangrovi gen. nov., sp. nov. isolated from mangrove sediment, a denitrifying betaproteobacterium.</title>
        <authorList>
            <person name="Liao H."/>
            <person name="Tian Y."/>
        </authorList>
    </citation>
    <scope>NUCLEOTIDE SEQUENCE [LARGE SCALE GENOMIC DNA]</scope>
    <source>
        <strain evidence="7 8">M9-3-2</strain>
    </source>
</reference>
<evidence type="ECO:0000256" key="5">
    <source>
        <dbReference type="SAM" id="SignalP"/>
    </source>
</evidence>
<evidence type="ECO:0000256" key="2">
    <source>
        <dbReference type="ARBA" id="ARBA00023136"/>
    </source>
</evidence>
<feature type="signal peptide" evidence="5">
    <location>
        <begin position="1"/>
        <end position="21"/>
    </location>
</feature>
<dbReference type="PROSITE" id="PS51123">
    <property type="entry name" value="OMPA_2"/>
    <property type="match status" value="1"/>
</dbReference>
<dbReference type="InterPro" id="IPR008816">
    <property type="entry name" value="Gly_zipper_2TM_dom"/>
</dbReference>
<dbReference type="InterPro" id="IPR036737">
    <property type="entry name" value="OmpA-like_sf"/>
</dbReference>
<protein>
    <submittedName>
        <fullName evidence="7">OmpA family protein</fullName>
    </submittedName>
</protein>
<dbReference type="KEGG" id="azq:G3580_19575"/>
<dbReference type="AlphaFoldDB" id="A0A6C1B785"/>
<dbReference type="EMBL" id="CP048836">
    <property type="protein sequence ID" value="QID19622.1"/>
    <property type="molecule type" value="Genomic_DNA"/>
</dbReference>
<dbReference type="Gene3D" id="3.30.1330.60">
    <property type="entry name" value="OmpA-like domain"/>
    <property type="match status" value="1"/>
</dbReference>
<dbReference type="Proteomes" id="UP000501991">
    <property type="component" value="Chromosome"/>
</dbReference>
<sequence length="190" mass="19376">MKKKIALLALGAALVATGCQTTETQNKTIGAVGGAVLGGVIGNQVGGTRSTVVGAALGGAFGYLVGSKVGVTEQPDGSVKLDIPGAVLFETNSARLNPDFQGTLNQIAGTLNEHPNATVTVVGHTDSTGSEAYNMKLSQDRAQSVTTYLASRGVAPARMTATGQGESMPVADNATAEGRAQNRRVEMFVR</sequence>
<proteinExistence type="predicted"/>
<keyword evidence="8" id="KW-1185">Reference proteome</keyword>
<dbReference type="Pfam" id="PF05433">
    <property type="entry name" value="Rick_17kDa_Anti"/>
    <property type="match status" value="1"/>
</dbReference>
<keyword evidence="5" id="KW-0732">Signal</keyword>
<name>A0A6C1B785_9RHOO</name>
<keyword evidence="3" id="KW-0998">Cell outer membrane</keyword>
<dbReference type="PROSITE" id="PS01068">
    <property type="entry name" value="OMPA_1"/>
    <property type="match status" value="1"/>
</dbReference>
<dbReference type="Pfam" id="PF00691">
    <property type="entry name" value="OmpA"/>
    <property type="match status" value="1"/>
</dbReference>
<dbReference type="SUPFAM" id="SSF103088">
    <property type="entry name" value="OmpA-like"/>
    <property type="match status" value="1"/>
</dbReference>
<accession>A0A6C1B785</accession>
<dbReference type="PRINTS" id="PR01021">
    <property type="entry name" value="OMPADOMAIN"/>
</dbReference>
<gene>
    <name evidence="7" type="ORF">G3580_19575</name>
</gene>
<dbReference type="PANTHER" id="PTHR30329:SF21">
    <property type="entry name" value="LIPOPROTEIN YIAD-RELATED"/>
    <property type="match status" value="1"/>
</dbReference>
<dbReference type="RefSeq" id="WP_173768413.1">
    <property type="nucleotide sequence ID" value="NZ_CP048836.1"/>
</dbReference>
<organism evidence="7 8">
    <name type="scientific">Nitrogeniibacter mangrovi</name>
    <dbReference type="NCBI Taxonomy" id="2016596"/>
    <lineage>
        <taxon>Bacteria</taxon>
        <taxon>Pseudomonadati</taxon>
        <taxon>Pseudomonadota</taxon>
        <taxon>Betaproteobacteria</taxon>
        <taxon>Rhodocyclales</taxon>
        <taxon>Zoogloeaceae</taxon>
        <taxon>Nitrogeniibacter</taxon>
    </lineage>
</organism>
<evidence type="ECO:0000259" key="6">
    <source>
        <dbReference type="PROSITE" id="PS51123"/>
    </source>
</evidence>
<dbReference type="InterPro" id="IPR050330">
    <property type="entry name" value="Bact_OuterMem_StrucFunc"/>
</dbReference>
<dbReference type="PROSITE" id="PS51257">
    <property type="entry name" value="PROKAR_LIPOPROTEIN"/>
    <property type="match status" value="1"/>
</dbReference>
<dbReference type="GO" id="GO:0009279">
    <property type="term" value="C:cell outer membrane"/>
    <property type="evidence" value="ECO:0007669"/>
    <property type="project" value="UniProtKB-SubCell"/>
</dbReference>
<comment type="subcellular location">
    <subcellularLocation>
        <location evidence="1">Cell outer membrane</location>
    </subcellularLocation>
</comment>
<evidence type="ECO:0000256" key="4">
    <source>
        <dbReference type="PROSITE-ProRule" id="PRU00473"/>
    </source>
</evidence>
<dbReference type="InterPro" id="IPR006664">
    <property type="entry name" value="OMP_bac"/>
</dbReference>
<evidence type="ECO:0000256" key="3">
    <source>
        <dbReference type="ARBA" id="ARBA00023237"/>
    </source>
</evidence>
<feature type="domain" description="OmpA-like" evidence="6">
    <location>
        <begin position="76"/>
        <end position="190"/>
    </location>
</feature>
<dbReference type="CDD" id="cd07185">
    <property type="entry name" value="OmpA_C-like"/>
    <property type="match status" value="1"/>
</dbReference>
<dbReference type="PANTHER" id="PTHR30329">
    <property type="entry name" value="STATOR ELEMENT OF FLAGELLAR MOTOR COMPLEX"/>
    <property type="match status" value="1"/>
</dbReference>
<feature type="chain" id="PRO_5025482871" evidence="5">
    <location>
        <begin position="22"/>
        <end position="190"/>
    </location>
</feature>
<evidence type="ECO:0000313" key="8">
    <source>
        <dbReference type="Proteomes" id="UP000501991"/>
    </source>
</evidence>
<dbReference type="InterPro" id="IPR006665">
    <property type="entry name" value="OmpA-like"/>
</dbReference>
<evidence type="ECO:0000256" key="1">
    <source>
        <dbReference type="ARBA" id="ARBA00004442"/>
    </source>
</evidence>
<evidence type="ECO:0000313" key="7">
    <source>
        <dbReference type="EMBL" id="QID19622.1"/>
    </source>
</evidence>